<feature type="transmembrane region" description="Helical" evidence="1">
    <location>
        <begin position="56"/>
        <end position="77"/>
    </location>
</feature>
<keyword evidence="4" id="KW-1185">Reference proteome</keyword>
<keyword evidence="1" id="KW-0472">Membrane</keyword>
<dbReference type="EMBL" id="BAAAQW010000013">
    <property type="protein sequence ID" value="GAA2203147.1"/>
    <property type="molecule type" value="Genomic_DNA"/>
</dbReference>
<reference evidence="3 4" key="1">
    <citation type="journal article" date="2019" name="Int. J. Syst. Evol. Microbiol.">
        <title>The Global Catalogue of Microorganisms (GCM) 10K type strain sequencing project: providing services to taxonomists for standard genome sequencing and annotation.</title>
        <authorList>
            <consortium name="The Broad Institute Genomics Platform"/>
            <consortium name="The Broad Institute Genome Sequencing Center for Infectious Disease"/>
            <person name="Wu L."/>
            <person name="Ma J."/>
        </authorList>
    </citation>
    <scope>NUCLEOTIDE SEQUENCE [LARGE SCALE GENOMIC DNA]</scope>
    <source>
        <strain evidence="3 4">JCM 16034</strain>
    </source>
</reference>
<evidence type="ECO:0000313" key="4">
    <source>
        <dbReference type="Proteomes" id="UP001500432"/>
    </source>
</evidence>
<dbReference type="Proteomes" id="UP001500432">
    <property type="component" value="Unassembled WGS sequence"/>
</dbReference>
<keyword evidence="1" id="KW-1133">Transmembrane helix</keyword>
<evidence type="ECO:0000259" key="2">
    <source>
        <dbReference type="PROSITE" id="PS51782"/>
    </source>
</evidence>
<gene>
    <name evidence="3" type="ORF">GCM10009849_34380</name>
</gene>
<keyword evidence="1" id="KW-0812">Transmembrane</keyword>
<dbReference type="CDD" id="cd00118">
    <property type="entry name" value="LysM"/>
    <property type="match status" value="1"/>
</dbReference>
<protein>
    <recommendedName>
        <fullName evidence="2">LysM domain-containing protein</fullName>
    </recommendedName>
</protein>
<dbReference type="SMART" id="SM00257">
    <property type="entry name" value="LysM"/>
    <property type="match status" value="1"/>
</dbReference>
<comment type="caution">
    <text evidence="3">The sequence shown here is derived from an EMBL/GenBank/DDBJ whole genome shotgun (WGS) entry which is preliminary data.</text>
</comment>
<dbReference type="InterPro" id="IPR036779">
    <property type="entry name" value="LysM_dom_sf"/>
</dbReference>
<organism evidence="3 4">
    <name type="scientific">Sinomonas flava</name>
    <dbReference type="NCBI Taxonomy" id="496857"/>
    <lineage>
        <taxon>Bacteria</taxon>
        <taxon>Bacillati</taxon>
        <taxon>Actinomycetota</taxon>
        <taxon>Actinomycetes</taxon>
        <taxon>Micrococcales</taxon>
        <taxon>Micrococcaceae</taxon>
        <taxon>Sinomonas</taxon>
    </lineage>
</organism>
<dbReference type="PROSITE" id="PS51782">
    <property type="entry name" value="LYSM"/>
    <property type="match status" value="1"/>
</dbReference>
<sequence length="147" mass="15372">MALAILAGNGHGAPLPAKQEARRRLKVVHCRAAAPGTDFRSGAAQAPLRLTRRGRLVLVVLPVFAAALAVLVAWSALMAPAKAGGEAVGPGAVETVTVQPGQSLWSIAEGRVPDQDPRVTISQIRQLNDLESTRVLPGEQIVVPLAR</sequence>
<accession>A0ABN3C1M2</accession>
<dbReference type="Gene3D" id="3.10.350.10">
    <property type="entry name" value="LysM domain"/>
    <property type="match status" value="1"/>
</dbReference>
<name>A0ABN3C1M2_9MICC</name>
<feature type="domain" description="LysM" evidence="2">
    <location>
        <begin position="94"/>
        <end position="143"/>
    </location>
</feature>
<dbReference type="RefSeq" id="WP_344301042.1">
    <property type="nucleotide sequence ID" value="NZ_BAAAQW010000013.1"/>
</dbReference>
<dbReference type="Pfam" id="PF01476">
    <property type="entry name" value="LysM"/>
    <property type="match status" value="1"/>
</dbReference>
<evidence type="ECO:0000256" key="1">
    <source>
        <dbReference type="SAM" id="Phobius"/>
    </source>
</evidence>
<proteinExistence type="predicted"/>
<dbReference type="InterPro" id="IPR018392">
    <property type="entry name" value="LysM"/>
</dbReference>
<dbReference type="SUPFAM" id="SSF54106">
    <property type="entry name" value="LysM domain"/>
    <property type="match status" value="1"/>
</dbReference>
<evidence type="ECO:0000313" key="3">
    <source>
        <dbReference type="EMBL" id="GAA2203147.1"/>
    </source>
</evidence>